<sequence length="189" mass="20201" precursor="true">MRFQPSRLALMAAAIVTLSTTAAAVAQDSPPPGPPMAEEGHGGHGGSPMMGHHGFDPEAHAQHLRDVLQLRPEQEGALKAYLASMASPKHPDGEQHGDGKHDDEDSQAPLTTPQRLDREAEQLARATEAFKARAAATKTFYAALSPSQRKAFDALGPMMGGHHGPMMRGVQFRHFKAGPRGMPGMSRTD</sequence>
<dbReference type="EMBL" id="CP000927">
    <property type="protein sequence ID" value="ABZ74105.1"/>
    <property type="molecule type" value="Genomic_DNA"/>
</dbReference>
<dbReference type="HOGENOM" id="CLU_1352609_0_0_5"/>
<proteinExistence type="predicted"/>
<feature type="region of interest" description="Disordered" evidence="1">
    <location>
        <begin position="87"/>
        <end position="115"/>
    </location>
</feature>
<evidence type="ECO:0000313" key="3">
    <source>
        <dbReference type="EMBL" id="ABZ74105.1"/>
    </source>
</evidence>
<feature type="region of interest" description="Disordered" evidence="1">
    <location>
        <begin position="25"/>
        <end position="56"/>
    </location>
</feature>
<organism evidence="3">
    <name type="scientific">Caulobacter sp. (strain K31)</name>
    <dbReference type="NCBI Taxonomy" id="366602"/>
    <lineage>
        <taxon>Bacteria</taxon>
        <taxon>Pseudomonadati</taxon>
        <taxon>Pseudomonadota</taxon>
        <taxon>Alphaproteobacteria</taxon>
        <taxon>Caulobacterales</taxon>
        <taxon>Caulobacteraceae</taxon>
        <taxon>Caulobacter</taxon>
    </lineage>
</organism>
<dbReference type="OrthoDB" id="7191087at2"/>
<dbReference type="KEGG" id="cak:Caul_4985"/>
<dbReference type="eggNOG" id="ENOG5031CHM">
    <property type="taxonomic scope" value="Bacteria"/>
</dbReference>
<dbReference type="STRING" id="366602.Caul_4985"/>
<accession>B0T6A2</accession>
<feature type="signal peptide" evidence="2">
    <location>
        <begin position="1"/>
        <end position="24"/>
    </location>
</feature>
<keyword evidence="2" id="KW-0732">Signal</keyword>
<evidence type="ECO:0000256" key="2">
    <source>
        <dbReference type="SAM" id="SignalP"/>
    </source>
</evidence>
<dbReference type="InterPro" id="IPR012899">
    <property type="entry name" value="LTXXQ"/>
</dbReference>
<dbReference type="GO" id="GO:0042597">
    <property type="term" value="C:periplasmic space"/>
    <property type="evidence" value="ECO:0007669"/>
    <property type="project" value="InterPro"/>
</dbReference>
<gene>
    <name evidence="3" type="ordered locus">Caul_4985</name>
</gene>
<protein>
    <recommendedName>
        <fullName evidence="4">LTXXQ motif family protein</fullName>
    </recommendedName>
</protein>
<evidence type="ECO:0008006" key="4">
    <source>
        <dbReference type="Google" id="ProtNLM"/>
    </source>
</evidence>
<name>B0T6A2_CAUSK</name>
<reference evidence="3" key="1">
    <citation type="submission" date="2008-01" db="EMBL/GenBank/DDBJ databases">
        <title>Complete sequence of chromosome of Caulobacter sp. K31.</title>
        <authorList>
            <consortium name="US DOE Joint Genome Institute"/>
            <person name="Copeland A."/>
            <person name="Lucas S."/>
            <person name="Lapidus A."/>
            <person name="Barry K."/>
            <person name="Glavina del Rio T."/>
            <person name="Dalin E."/>
            <person name="Tice H."/>
            <person name="Pitluck S."/>
            <person name="Bruce D."/>
            <person name="Goodwin L."/>
            <person name="Thompson L.S."/>
            <person name="Brettin T."/>
            <person name="Detter J.C."/>
            <person name="Han C."/>
            <person name="Schmutz J."/>
            <person name="Larimer F."/>
            <person name="Land M."/>
            <person name="Hauser L."/>
            <person name="Kyrpides N."/>
            <person name="Kim E."/>
            <person name="Stephens C."/>
            <person name="Richardson P."/>
        </authorList>
    </citation>
    <scope>NUCLEOTIDE SEQUENCE [LARGE SCALE GENOMIC DNA]</scope>
    <source>
        <strain evidence="3">K31</strain>
    </source>
</reference>
<feature type="chain" id="PRO_5002753073" description="LTXXQ motif family protein" evidence="2">
    <location>
        <begin position="25"/>
        <end position="189"/>
    </location>
</feature>
<feature type="compositionally biased region" description="Basic and acidic residues" evidence="1">
    <location>
        <begin position="89"/>
        <end position="103"/>
    </location>
</feature>
<evidence type="ECO:0000256" key="1">
    <source>
        <dbReference type="SAM" id="MobiDB-lite"/>
    </source>
</evidence>
<dbReference type="AlphaFoldDB" id="B0T6A2"/>
<dbReference type="Pfam" id="PF07813">
    <property type="entry name" value="LTXXQ"/>
    <property type="match status" value="1"/>
</dbReference>